<keyword evidence="2" id="KW-1185">Reference proteome</keyword>
<accession>A0ABY7F3I7</accession>
<proteinExistence type="predicted"/>
<organism evidence="1 2">
    <name type="scientific">Mya arenaria</name>
    <name type="common">Soft-shell clam</name>
    <dbReference type="NCBI Taxonomy" id="6604"/>
    <lineage>
        <taxon>Eukaryota</taxon>
        <taxon>Metazoa</taxon>
        <taxon>Spiralia</taxon>
        <taxon>Lophotrochozoa</taxon>
        <taxon>Mollusca</taxon>
        <taxon>Bivalvia</taxon>
        <taxon>Autobranchia</taxon>
        <taxon>Heteroconchia</taxon>
        <taxon>Euheterodonta</taxon>
        <taxon>Imparidentia</taxon>
        <taxon>Neoheterodontei</taxon>
        <taxon>Myida</taxon>
        <taxon>Myoidea</taxon>
        <taxon>Myidae</taxon>
        <taxon>Mya</taxon>
    </lineage>
</organism>
<evidence type="ECO:0000313" key="2">
    <source>
        <dbReference type="Proteomes" id="UP001164746"/>
    </source>
</evidence>
<evidence type="ECO:0000313" key="1">
    <source>
        <dbReference type="EMBL" id="WAR15278.1"/>
    </source>
</evidence>
<dbReference type="Proteomes" id="UP001164746">
    <property type="component" value="Chromosome 9"/>
</dbReference>
<reference evidence="1" key="1">
    <citation type="submission" date="2022-11" db="EMBL/GenBank/DDBJ databases">
        <title>Centuries of genome instability and evolution in soft-shell clam transmissible cancer (bioRxiv).</title>
        <authorList>
            <person name="Hart S.F.M."/>
            <person name="Yonemitsu M.A."/>
            <person name="Giersch R.M."/>
            <person name="Beal B.F."/>
            <person name="Arriagada G."/>
            <person name="Davis B.W."/>
            <person name="Ostrander E.A."/>
            <person name="Goff S.P."/>
            <person name="Metzger M.J."/>
        </authorList>
    </citation>
    <scope>NUCLEOTIDE SEQUENCE</scope>
    <source>
        <strain evidence="1">MELC-2E11</strain>
        <tissue evidence="1">Siphon/mantle</tissue>
    </source>
</reference>
<gene>
    <name evidence="1" type="ORF">MAR_005383</name>
</gene>
<protein>
    <submittedName>
        <fullName evidence="1">Uncharacterized protein</fullName>
    </submittedName>
</protein>
<sequence>MGPMYQFHKNDVVQNMILTENLLGTVEYIHTGSDELTDIIDIEESSDEEPPPWNDETGLQLADLPKIPRITIPVNLPIEHCKPSLYARQISPQEPPPGYNEIRLQPEDPPKIQRNIIPVDQSIQQCQPSLYARQISPQIERDIGDFWMGKHYMCIGRDASSQCRTVLVDVCFINKQVPPPPGFTLIGTTDLHNLEMCYKMSKIRTLLFTKTSVTHPWENFSFWEQLGFRFVLLNHVTTYFWHANRILS</sequence>
<name>A0ABY7F3I7_MYAAR</name>
<dbReference type="EMBL" id="CP111020">
    <property type="protein sequence ID" value="WAR15278.1"/>
    <property type="molecule type" value="Genomic_DNA"/>
</dbReference>
<dbReference type="Gene3D" id="2.100.10.50">
    <property type="match status" value="1"/>
</dbReference>